<dbReference type="Proteomes" id="UP000078200">
    <property type="component" value="Unassembled WGS sequence"/>
</dbReference>
<proteinExistence type="predicted"/>
<reference evidence="1" key="1">
    <citation type="submission" date="2020-05" db="UniProtKB">
        <authorList>
            <consortium name="EnsemblMetazoa"/>
        </authorList>
    </citation>
    <scope>IDENTIFICATION</scope>
    <source>
        <strain evidence="1">TTRI</strain>
    </source>
</reference>
<protein>
    <submittedName>
        <fullName evidence="1">Uncharacterized protein</fullName>
    </submittedName>
</protein>
<sequence length="131" mass="14979">MFILTTIITSVTKMHHHHETFMKFMIDRLKANFHCTEQNKRIGSSLSTACLPACLPVCPPVSPPQKSPMLFIDIHIMCMKSLSLKSIAVNTCKWEKTWPSLCDTLGLFETYQPKQHSKANDIVWESLDEDI</sequence>
<evidence type="ECO:0000313" key="1">
    <source>
        <dbReference type="EnsemblMetazoa" id="GAUT003920-PA"/>
    </source>
</evidence>
<keyword evidence="2" id="KW-1185">Reference proteome</keyword>
<dbReference type="AlphaFoldDB" id="A0A1A9UGC5"/>
<evidence type="ECO:0000313" key="2">
    <source>
        <dbReference type="Proteomes" id="UP000078200"/>
    </source>
</evidence>
<dbReference type="VEuPathDB" id="VectorBase:GAUT003920"/>
<organism evidence="1 2">
    <name type="scientific">Glossina austeni</name>
    <name type="common">Savannah tsetse fly</name>
    <dbReference type="NCBI Taxonomy" id="7395"/>
    <lineage>
        <taxon>Eukaryota</taxon>
        <taxon>Metazoa</taxon>
        <taxon>Ecdysozoa</taxon>
        <taxon>Arthropoda</taxon>
        <taxon>Hexapoda</taxon>
        <taxon>Insecta</taxon>
        <taxon>Pterygota</taxon>
        <taxon>Neoptera</taxon>
        <taxon>Endopterygota</taxon>
        <taxon>Diptera</taxon>
        <taxon>Brachycera</taxon>
        <taxon>Muscomorpha</taxon>
        <taxon>Hippoboscoidea</taxon>
        <taxon>Glossinidae</taxon>
        <taxon>Glossina</taxon>
    </lineage>
</organism>
<accession>A0A1A9UGC5</accession>
<name>A0A1A9UGC5_GLOAU</name>
<dbReference type="EnsemblMetazoa" id="GAUT003920-RA">
    <property type="protein sequence ID" value="GAUT003920-PA"/>
    <property type="gene ID" value="GAUT003920"/>
</dbReference>